<feature type="transmembrane region" description="Helical" evidence="1">
    <location>
        <begin position="128"/>
        <end position="147"/>
    </location>
</feature>
<keyword evidence="1" id="KW-0472">Membrane</keyword>
<name>A0ABT7FFZ4_9RHOB</name>
<sequence length="229" mass="25956">MDGSLVAKDSWRLRRLPRDWRIAAIFMVLNPKKRVGTSMSPISSNAYGRLFVFFLLLLAYSIAIFGIIPMIMLIFGLVMADRKKDCGFIAFASRVIDGYAQLLFALTFLATAYFTYCYATEEYYSDDLEQAIVFGILALSALALMVAQKALFLEPLSAHNDWINGHGVFRSSVKTVRSSSNTPSRLKVRKFRTGQSVADELLKWGKLRDDGHISEAEFLEMKDQLLERR</sequence>
<dbReference type="Pfam" id="PF09851">
    <property type="entry name" value="SHOCT"/>
    <property type="match status" value="1"/>
</dbReference>
<protein>
    <submittedName>
        <fullName evidence="3">SHOCT domain-containing protein</fullName>
    </submittedName>
</protein>
<accession>A0ABT7FFZ4</accession>
<keyword evidence="1" id="KW-1133">Transmembrane helix</keyword>
<feature type="transmembrane region" description="Helical" evidence="1">
    <location>
        <begin position="99"/>
        <end position="116"/>
    </location>
</feature>
<evidence type="ECO:0000313" key="3">
    <source>
        <dbReference type="EMBL" id="MDK3074042.1"/>
    </source>
</evidence>
<dbReference type="Proteomes" id="UP001227126">
    <property type="component" value="Unassembled WGS sequence"/>
</dbReference>
<dbReference type="InterPro" id="IPR018649">
    <property type="entry name" value="SHOCT"/>
</dbReference>
<keyword evidence="4" id="KW-1185">Reference proteome</keyword>
<gene>
    <name evidence="3" type="ORF">QO034_13050</name>
</gene>
<evidence type="ECO:0000313" key="4">
    <source>
        <dbReference type="Proteomes" id="UP001227126"/>
    </source>
</evidence>
<feature type="domain" description="SHOCT" evidence="2">
    <location>
        <begin position="199"/>
        <end position="226"/>
    </location>
</feature>
<dbReference type="EMBL" id="JASNJE010000015">
    <property type="protein sequence ID" value="MDK3074042.1"/>
    <property type="molecule type" value="Genomic_DNA"/>
</dbReference>
<evidence type="ECO:0000259" key="2">
    <source>
        <dbReference type="Pfam" id="PF09851"/>
    </source>
</evidence>
<evidence type="ECO:0000256" key="1">
    <source>
        <dbReference type="SAM" id="Phobius"/>
    </source>
</evidence>
<feature type="transmembrane region" description="Helical" evidence="1">
    <location>
        <begin position="50"/>
        <end position="78"/>
    </location>
</feature>
<comment type="caution">
    <text evidence="3">The sequence shown here is derived from an EMBL/GenBank/DDBJ whole genome shotgun (WGS) entry which is preliminary data.</text>
</comment>
<reference evidence="3 4" key="1">
    <citation type="submission" date="2023-05" db="EMBL/GenBank/DDBJ databases">
        <title>Sedimentitalea sp. nov. JM2-8.</title>
        <authorList>
            <person name="Huang J."/>
        </authorList>
    </citation>
    <scope>NUCLEOTIDE SEQUENCE [LARGE SCALE GENOMIC DNA]</scope>
    <source>
        <strain evidence="3 4">JM2-8</strain>
    </source>
</reference>
<keyword evidence="1" id="KW-0812">Transmembrane</keyword>
<organism evidence="3 4">
    <name type="scientific">Sedimentitalea xiamensis</name>
    <dbReference type="NCBI Taxonomy" id="3050037"/>
    <lineage>
        <taxon>Bacteria</taxon>
        <taxon>Pseudomonadati</taxon>
        <taxon>Pseudomonadota</taxon>
        <taxon>Alphaproteobacteria</taxon>
        <taxon>Rhodobacterales</taxon>
        <taxon>Paracoccaceae</taxon>
        <taxon>Sedimentitalea</taxon>
    </lineage>
</organism>
<proteinExistence type="predicted"/>